<dbReference type="SUPFAM" id="SSF52540">
    <property type="entry name" value="P-loop containing nucleoside triphosphate hydrolases"/>
    <property type="match status" value="1"/>
</dbReference>
<keyword evidence="3" id="KW-0067">ATP-binding</keyword>
<dbReference type="InterPro" id="IPR003593">
    <property type="entry name" value="AAA+_ATPase"/>
</dbReference>
<dbReference type="Gene3D" id="1.10.8.60">
    <property type="match status" value="1"/>
</dbReference>
<reference evidence="7" key="1">
    <citation type="submission" date="2017-01" db="EMBL/GenBank/DDBJ databases">
        <authorList>
            <person name="Wang Y."/>
            <person name="White M."/>
            <person name="Kvist S."/>
            <person name="Moncalvo J.-M."/>
        </authorList>
    </citation>
    <scope>NUCLEOTIDE SEQUENCE [LARGE SCALE GENOMIC DNA]</scope>
    <source>
        <strain evidence="7">ID-206-W2</strain>
    </source>
</reference>
<dbReference type="InterPro" id="IPR003959">
    <property type="entry name" value="ATPase_AAA_core"/>
</dbReference>
<feature type="region of interest" description="Disordered" evidence="4">
    <location>
        <begin position="325"/>
        <end position="502"/>
    </location>
</feature>
<feature type="compositionally biased region" description="Polar residues" evidence="4">
    <location>
        <begin position="234"/>
        <end position="272"/>
    </location>
</feature>
<name>A0A1R1YPU6_9FUNG</name>
<evidence type="ECO:0000259" key="5">
    <source>
        <dbReference type="SMART" id="SM00382"/>
    </source>
</evidence>
<feature type="compositionally biased region" description="Low complexity" evidence="4">
    <location>
        <begin position="381"/>
        <end position="410"/>
    </location>
</feature>
<dbReference type="InterPro" id="IPR050304">
    <property type="entry name" value="MT-severing_AAA_ATPase"/>
</dbReference>
<protein>
    <submittedName>
        <fullName evidence="6">Fidgetin-like protein 1</fullName>
    </submittedName>
</protein>
<dbReference type="GO" id="GO:0005524">
    <property type="term" value="F:ATP binding"/>
    <property type="evidence" value="ECO:0007669"/>
    <property type="project" value="UniProtKB-KW"/>
</dbReference>
<feature type="compositionally biased region" description="Basic and acidic residues" evidence="4">
    <location>
        <begin position="467"/>
        <end position="476"/>
    </location>
</feature>
<accession>A0A1R1YPU6</accession>
<dbReference type="PANTHER" id="PTHR23074">
    <property type="entry name" value="AAA DOMAIN-CONTAINING"/>
    <property type="match status" value="1"/>
</dbReference>
<feature type="compositionally biased region" description="Basic and acidic residues" evidence="4">
    <location>
        <begin position="484"/>
        <end position="494"/>
    </location>
</feature>
<dbReference type="InterPro" id="IPR003960">
    <property type="entry name" value="ATPase_AAA_CS"/>
</dbReference>
<organism evidence="6 7">
    <name type="scientific">Smittium culicis</name>
    <dbReference type="NCBI Taxonomy" id="133412"/>
    <lineage>
        <taxon>Eukaryota</taxon>
        <taxon>Fungi</taxon>
        <taxon>Fungi incertae sedis</taxon>
        <taxon>Zoopagomycota</taxon>
        <taxon>Kickxellomycotina</taxon>
        <taxon>Harpellomycetes</taxon>
        <taxon>Harpellales</taxon>
        <taxon>Legeriomycetaceae</taxon>
        <taxon>Smittium</taxon>
    </lineage>
</organism>
<dbReference type="InterPro" id="IPR027417">
    <property type="entry name" value="P-loop_NTPase"/>
</dbReference>
<sequence length="807" mass="90810">MSIQDSRDDLDCDTWHFFQKNELDIQKHGPEFKANHLTASTINKALISSNIYSGSNTGSRKNHFDLLNFAQYYIDKREELETSTIFNENSSLNKKISFYAEKAFISVGSKFHSSQSTKPDFLQNLKSIKKSSLSDFKPGFFCDLEEINRVFTQTAITKEHIQNTHPDTNFKIKGLRVPAKYQNEKILNPSSNNTSHNSINKKSNINESFNSFGTKANNNFGYNVQESDNKPITDPNQYNRSPEYNLHSNPSNTISENRNNRYSTESFSNGFEHQNLKPSKPVDEYDYGYNDAPKPKIKPELHASSEKYLPKSDFITAKQQFQIEMNKKSNHKSSNTHSGSHSRRENYSQNGYRNNFSSRSTDSMDVDTDNGINIARDDGINSRYNNGGYNNNNNGRTNYRPSSSGNYSSEGDSKNDYSMQGSNRGIPLAGQNKRRNLGTGTRPRFNPPMLKQNSTGSLGSNRKSTHGTRDDFDDASRQVGVYNQKREPSKKEPEADIDSDPDMNSEILKKIDRKMIEVIKNEIMANLPTVEWDDIAGLEHAKKTIMEIVVWPMLRPDLFNGLRGPAKGLLLFGPPGTGKTLIGRCIASQSSATFFSISCSSLTSKWVGEGEKMVRALFAVARAKQPSVVFIDEIDSLLSQRSDGENEATRRIKTEFLVQFDGVGTTGEEDRILVIGATNRPQEIDEAARRRFTKRLYIPLPEKGGRKAIVTNLLRKQSHSLTDAQIDQISELTDGYSGSDMNGLCREAALGPIRSISDIRNVDLNDVEPVNYEHFVVALKQIRASVSSTDLDFYIDWDSKFGSMGLS</sequence>
<dbReference type="FunFam" id="1.10.8.60:FF:000022">
    <property type="entry name" value="Fidgetin like 1"/>
    <property type="match status" value="1"/>
</dbReference>
<dbReference type="PROSITE" id="PS00674">
    <property type="entry name" value="AAA"/>
    <property type="match status" value="1"/>
</dbReference>
<comment type="caution">
    <text evidence="6">The sequence shown here is derived from an EMBL/GenBank/DDBJ whole genome shotgun (WGS) entry which is preliminary data.</text>
</comment>
<dbReference type="SMART" id="SM00382">
    <property type="entry name" value="AAA"/>
    <property type="match status" value="1"/>
</dbReference>
<comment type="similarity">
    <text evidence="1">Belongs to the AAA ATPase family.</text>
</comment>
<evidence type="ECO:0000313" key="6">
    <source>
        <dbReference type="EMBL" id="OMJ28870.1"/>
    </source>
</evidence>
<feature type="domain" description="AAA+ ATPase" evidence="5">
    <location>
        <begin position="565"/>
        <end position="702"/>
    </location>
</feature>
<dbReference type="GO" id="GO:0016887">
    <property type="term" value="F:ATP hydrolysis activity"/>
    <property type="evidence" value="ECO:0007669"/>
    <property type="project" value="InterPro"/>
</dbReference>
<proteinExistence type="inferred from homology"/>
<evidence type="ECO:0000256" key="1">
    <source>
        <dbReference type="ARBA" id="ARBA00006914"/>
    </source>
</evidence>
<dbReference type="InterPro" id="IPR041569">
    <property type="entry name" value="AAA_lid_3"/>
</dbReference>
<gene>
    <name evidence="6" type="ORF">AYI69_g1642</name>
</gene>
<dbReference type="FunFam" id="3.40.50.300:FF:000093">
    <property type="entry name" value="Fidgetin-like 1"/>
    <property type="match status" value="1"/>
</dbReference>
<evidence type="ECO:0000256" key="2">
    <source>
        <dbReference type="ARBA" id="ARBA00022741"/>
    </source>
</evidence>
<keyword evidence="2" id="KW-0547">Nucleotide-binding</keyword>
<dbReference type="Gene3D" id="3.40.50.300">
    <property type="entry name" value="P-loop containing nucleotide triphosphate hydrolases"/>
    <property type="match status" value="1"/>
</dbReference>
<keyword evidence="7" id="KW-1185">Reference proteome</keyword>
<dbReference type="Proteomes" id="UP000187429">
    <property type="component" value="Unassembled WGS sequence"/>
</dbReference>
<dbReference type="PANTHER" id="PTHR23074:SF17">
    <property type="entry name" value="FIDGETIN-LIKE PROTEIN 1"/>
    <property type="match status" value="1"/>
</dbReference>
<dbReference type="AlphaFoldDB" id="A0A1R1YPU6"/>
<feature type="compositionally biased region" description="Polar residues" evidence="4">
    <location>
        <begin position="347"/>
        <end position="363"/>
    </location>
</feature>
<dbReference type="EMBL" id="LSSM01000451">
    <property type="protein sequence ID" value="OMJ28870.1"/>
    <property type="molecule type" value="Genomic_DNA"/>
</dbReference>
<evidence type="ECO:0000256" key="3">
    <source>
        <dbReference type="ARBA" id="ARBA00022840"/>
    </source>
</evidence>
<dbReference type="Pfam" id="PF17862">
    <property type="entry name" value="AAA_lid_3"/>
    <property type="match status" value="1"/>
</dbReference>
<evidence type="ECO:0000256" key="4">
    <source>
        <dbReference type="SAM" id="MobiDB-lite"/>
    </source>
</evidence>
<feature type="compositionally biased region" description="Polar residues" evidence="4">
    <location>
        <begin position="451"/>
        <end position="462"/>
    </location>
</feature>
<dbReference type="OrthoDB" id="10251136at2759"/>
<dbReference type="Pfam" id="PF00004">
    <property type="entry name" value="AAA"/>
    <property type="match status" value="1"/>
</dbReference>
<feature type="region of interest" description="Disordered" evidence="4">
    <location>
        <begin position="220"/>
        <end position="299"/>
    </location>
</feature>
<evidence type="ECO:0000313" key="7">
    <source>
        <dbReference type="Proteomes" id="UP000187429"/>
    </source>
</evidence>